<name>A0A813DJ17_POLGL</name>
<evidence type="ECO:0000313" key="1">
    <source>
        <dbReference type="EMBL" id="CAE8586848.1"/>
    </source>
</evidence>
<gene>
    <name evidence="1" type="ORF">PGLA1383_LOCUS5693</name>
</gene>
<protein>
    <submittedName>
        <fullName evidence="1">Uncharacterized protein</fullName>
    </submittedName>
</protein>
<dbReference type="AlphaFoldDB" id="A0A813DJ17"/>
<sequence>RSERYWPVTIRRAAAGDGPASGRWMKALEASRRLYVKRRSGHLPHRIDSQGAQGAGQAWFPSFIAPELSHLERLLQVPKASGASPASGMVGGLMLSWLQHAGAEGGGGPLEPGTLALSAAEWAAALCCAPPPPLPEGVCELDFEGNEDGSLVERLAALLLRSAETFNGGDSCSGAMQPQQTFAVRHAHKLHECIVESKLVVYPFHLLIFLQTQCAGKFFASAAPVSLSPSSPACSALAVDQLLTVEQFYKLVREGIGAKHQPLLSEDFLVERCTAMRSQFAEGGRFAEQLNRALREDTLASADNRDPLREQQPVERAANDALAAVFFRLHGLPGSWASLRLEEITSGTGSALARLPRLRRALPEASVQGLRRLLAALQIDGNDPKGVSSVAS</sequence>
<proteinExistence type="predicted"/>
<accession>A0A813DJ17</accession>
<organism evidence="1 2">
    <name type="scientific">Polarella glacialis</name>
    <name type="common">Dinoflagellate</name>
    <dbReference type="NCBI Taxonomy" id="89957"/>
    <lineage>
        <taxon>Eukaryota</taxon>
        <taxon>Sar</taxon>
        <taxon>Alveolata</taxon>
        <taxon>Dinophyceae</taxon>
        <taxon>Suessiales</taxon>
        <taxon>Suessiaceae</taxon>
        <taxon>Polarella</taxon>
    </lineage>
</organism>
<evidence type="ECO:0000313" key="2">
    <source>
        <dbReference type="Proteomes" id="UP000654075"/>
    </source>
</evidence>
<feature type="non-terminal residue" evidence="1">
    <location>
        <position position="392"/>
    </location>
</feature>
<comment type="caution">
    <text evidence="1">The sequence shown here is derived from an EMBL/GenBank/DDBJ whole genome shotgun (WGS) entry which is preliminary data.</text>
</comment>
<reference evidence="1" key="1">
    <citation type="submission" date="2021-02" db="EMBL/GenBank/DDBJ databases">
        <authorList>
            <person name="Dougan E. K."/>
            <person name="Rhodes N."/>
            <person name="Thang M."/>
            <person name="Chan C."/>
        </authorList>
    </citation>
    <scope>NUCLEOTIDE SEQUENCE</scope>
</reference>
<keyword evidence="2" id="KW-1185">Reference proteome</keyword>
<dbReference type="Proteomes" id="UP000654075">
    <property type="component" value="Unassembled WGS sequence"/>
</dbReference>
<dbReference type="EMBL" id="CAJNNV010002243">
    <property type="protein sequence ID" value="CAE8586848.1"/>
    <property type="molecule type" value="Genomic_DNA"/>
</dbReference>